<dbReference type="KEGG" id="csl:COCSUDRAFT_67371"/>
<evidence type="ECO:0000256" key="4">
    <source>
        <dbReference type="ARBA" id="ARBA00023204"/>
    </source>
</evidence>
<dbReference type="PANTHER" id="PTHR10870">
    <property type="entry name" value="CELL CYCLE CHECKPOINT PROTEIN RAD1"/>
    <property type="match status" value="1"/>
</dbReference>
<proteinExistence type="inferred from homology"/>
<dbReference type="OrthoDB" id="337581at2759"/>
<dbReference type="Gene3D" id="3.70.10.10">
    <property type="match status" value="1"/>
</dbReference>
<dbReference type="EMBL" id="AGSI01000015">
    <property type="protein sequence ID" value="EIE20452.1"/>
    <property type="molecule type" value="Genomic_DNA"/>
</dbReference>
<dbReference type="InterPro" id="IPR003021">
    <property type="entry name" value="Rad1_Rec1_Rad17"/>
</dbReference>
<accession>I0YPY3</accession>
<evidence type="ECO:0000313" key="6">
    <source>
        <dbReference type="EMBL" id="EIE20452.1"/>
    </source>
</evidence>
<evidence type="ECO:0000256" key="1">
    <source>
        <dbReference type="ARBA" id="ARBA00004123"/>
    </source>
</evidence>
<gene>
    <name evidence="6" type="ORF">COCSUDRAFT_67371</name>
</gene>
<dbReference type="GO" id="GO:0030896">
    <property type="term" value="C:checkpoint clamp complex"/>
    <property type="evidence" value="ECO:0007669"/>
    <property type="project" value="TreeGrafter"/>
</dbReference>
<keyword evidence="3" id="KW-0227">DNA damage</keyword>
<evidence type="ECO:0000256" key="3">
    <source>
        <dbReference type="ARBA" id="ARBA00022763"/>
    </source>
</evidence>
<evidence type="ECO:0000256" key="2">
    <source>
        <dbReference type="ARBA" id="ARBA00010991"/>
    </source>
</evidence>
<dbReference type="STRING" id="574566.I0YPY3"/>
<comment type="subcellular location">
    <subcellularLocation>
        <location evidence="1">Nucleus</location>
    </subcellularLocation>
</comment>
<comment type="caution">
    <text evidence="6">The sequence shown here is derived from an EMBL/GenBank/DDBJ whole genome shotgun (WGS) entry which is preliminary data.</text>
</comment>
<dbReference type="Proteomes" id="UP000007264">
    <property type="component" value="Unassembled WGS sequence"/>
</dbReference>
<dbReference type="RefSeq" id="XP_005644996.1">
    <property type="nucleotide sequence ID" value="XM_005644939.1"/>
</dbReference>
<evidence type="ECO:0000256" key="5">
    <source>
        <dbReference type="ARBA" id="ARBA00023242"/>
    </source>
</evidence>
<evidence type="ECO:0000313" key="7">
    <source>
        <dbReference type="Proteomes" id="UP000007264"/>
    </source>
</evidence>
<keyword evidence="5" id="KW-0539">Nucleus</keyword>
<name>I0YPY3_COCSC</name>
<organism evidence="6 7">
    <name type="scientific">Coccomyxa subellipsoidea (strain C-169)</name>
    <name type="common">Green microalga</name>
    <dbReference type="NCBI Taxonomy" id="574566"/>
    <lineage>
        <taxon>Eukaryota</taxon>
        <taxon>Viridiplantae</taxon>
        <taxon>Chlorophyta</taxon>
        <taxon>core chlorophytes</taxon>
        <taxon>Trebouxiophyceae</taxon>
        <taxon>Trebouxiophyceae incertae sedis</taxon>
        <taxon>Coccomyxaceae</taxon>
        <taxon>Coccomyxa</taxon>
        <taxon>Coccomyxa subellipsoidea</taxon>
    </lineage>
</organism>
<dbReference type="PANTHER" id="PTHR10870:SF0">
    <property type="entry name" value="CELL CYCLE CHECKPOINT PROTEIN RAD1"/>
    <property type="match status" value="1"/>
</dbReference>
<keyword evidence="4" id="KW-0234">DNA repair</keyword>
<dbReference type="AlphaFoldDB" id="I0YPY3"/>
<protein>
    <recommendedName>
        <fullName evidence="8">Rad1-domain-containing protein</fullName>
    </recommendedName>
</protein>
<dbReference type="GO" id="GO:0000077">
    <property type="term" value="P:DNA damage checkpoint signaling"/>
    <property type="evidence" value="ECO:0007669"/>
    <property type="project" value="InterPro"/>
</dbReference>
<dbReference type="GeneID" id="17038428"/>
<dbReference type="InterPro" id="IPR046938">
    <property type="entry name" value="DNA_clamp_sf"/>
</dbReference>
<dbReference type="SUPFAM" id="SSF55979">
    <property type="entry name" value="DNA clamp"/>
    <property type="match status" value="1"/>
</dbReference>
<comment type="similarity">
    <text evidence="2">Belongs to the rad1 family.</text>
</comment>
<sequence>MAVQQACLKMANVKGLVAILQGIKSSHKAQLCTMSINSDGIAIRWEDASKSLQSSVWLSSELFSHYDCPWARKPLGLHFARFVDTLNVFALGSGAELVLRFPGPNEELICEMTEDGSMAQLCTYARIDSVEVPFTGDLMDSWEDPASFFLMNGDD</sequence>
<evidence type="ECO:0008006" key="8">
    <source>
        <dbReference type="Google" id="ProtNLM"/>
    </source>
</evidence>
<dbReference type="Pfam" id="PF02144">
    <property type="entry name" value="Rad1"/>
    <property type="match status" value="1"/>
</dbReference>
<reference evidence="6 7" key="1">
    <citation type="journal article" date="2012" name="Genome Biol.">
        <title>The genome of the polar eukaryotic microalga coccomyxa subellipsoidea reveals traits of cold adaptation.</title>
        <authorList>
            <person name="Blanc G."/>
            <person name="Agarkova I."/>
            <person name="Grimwood J."/>
            <person name="Kuo A."/>
            <person name="Brueggeman A."/>
            <person name="Dunigan D."/>
            <person name="Gurnon J."/>
            <person name="Ladunga I."/>
            <person name="Lindquist E."/>
            <person name="Lucas S."/>
            <person name="Pangilinan J."/>
            <person name="Proschold T."/>
            <person name="Salamov A."/>
            <person name="Schmutz J."/>
            <person name="Weeks D."/>
            <person name="Yamada T."/>
            <person name="Claverie J.M."/>
            <person name="Grigoriev I."/>
            <person name="Van Etten J."/>
            <person name="Lomsadze A."/>
            <person name="Borodovsky M."/>
        </authorList>
    </citation>
    <scope>NUCLEOTIDE SEQUENCE [LARGE SCALE GENOMIC DNA]</scope>
    <source>
        <strain evidence="6 7">C-169</strain>
    </source>
</reference>
<dbReference type="GO" id="GO:0006281">
    <property type="term" value="P:DNA repair"/>
    <property type="evidence" value="ECO:0007669"/>
    <property type="project" value="UniProtKB-KW"/>
</dbReference>
<keyword evidence="7" id="KW-1185">Reference proteome</keyword>